<dbReference type="InterPro" id="IPR002781">
    <property type="entry name" value="TM_pro_TauE-like"/>
</dbReference>
<evidence type="ECO:0000313" key="7">
    <source>
        <dbReference type="EMBL" id="MFK7159652.1"/>
    </source>
</evidence>
<evidence type="ECO:0000256" key="1">
    <source>
        <dbReference type="ARBA" id="ARBA00004141"/>
    </source>
</evidence>
<feature type="transmembrane region" description="Helical" evidence="6">
    <location>
        <begin position="46"/>
        <end position="65"/>
    </location>
</feature>
<feature type="transmembrane region" description="Helical" evidence="6">
    <location>
        <begin position="243"/>
        <end position="261"/>
    </location>
</feature>
<evidence type="ECO:0000256" key="6">
    <source>
        <dbReference type="RuleBase" id="RU363041"/>
    </source>
</evidence>
<comment type="caution">
    <text evidence="7">The sequence shown here is derived from an EMBL/GenBank/DDBJ whole genome shotgun (WGS) entry which is preliminary data.</text>
</comment>
<feature type="transmembrane region" description="Helical" evidence="6">
    <location>
        <begin position="77"/>
        <end position="96"/>
    </location>
</feature>
<comment type="subcellular location">
    <subcellularLocation>
        <location evidence="6">Cell membrane</location>
        <topology evidence="6">Multi-pass membrane protein</topology>
    </subcellularLocation>
    <subcellularLocation>
        <location evidence="1">Membrane</location>
        <topology evidence="1">Multi-pass membrane protein</topology>
    </subcellularLocation>
</comment>
<evidence type="ECO:0000256" key="4">
    <source>
        <dbReference type="ARBA" id="ARBA00022989"/>
    </source>
</evidence>
<feature type="transmembrane region" description="Helical" evidence="6">
    <location>
        <begin position="145"/>
        <end position="167"/>
    </location>
</feature>
<accession>A0ABW8PTQ0</accession>
<dbReference type="EMBL" id="JBANFI010000001">
    <property type="protein sequence ID" value="MFK7159652.1"/>
    <property type="molecule type" value="Genomic_DNA"/>
</dbReference>
<evidence type="ECO:0000256" key="2">
    <source>
        <dbReference type="ARBA" id="ARBA00009142"/>
    </source>
</evidence>
<feature type="transmembrane region" description="Helical" evidence="6">
    <location>
        <begin position="211"/>
        <end position="231"/>
    </location>
</feature>
<keyword evidence="6" id="KW-1003">Cell membrane</keyword>
<evidence type="ECO:0000256" key="5">
    <source>
        <dbReference type="ARBA" id="ARBA00023136"/>
    </source>
</evidence>
<keyword evidence="5 6" id="KW-0472">Membrane</keyword>
<dbReference type="Proteomes" id="UP001621714">
    <property type="component" value="Unassembled WGS sequence"/>
</dbReference>
<proteinExistence type="inferred from homology"/>
<evidence type="ECO:0000313" key="8">
    <source>
        <dbReference type="Proteomes" id="UP001621714"/>
    </source>
</evidence>
<keyword evidence="8" id="KW-1185">Reference proteome</keyword>
<dbReference type="Pfam" id="PF01925">
    <property type="entry name" value="TauE"/>
    <property type="match status" value="1"/>
</dbReference>
<keyword evidence="4 6" id="KW-1133">Transmembrane helix</keyword>
<dbReference type="PANTHER" id="PTHR43483:SF3">
    <property type="entry name" value="MEMBRANE TRANSPORTER PROTEIN HI_0806-RELATED"/>
    <property type="match status" value="1"/>
</dbReference>
<dbReference type="PANTHER" id="PTHR43483">
    <property type="entry name" value="MEMBRANE TRANSPORTER PROTEIN HI_0806-RELATED"/>
    <property type="match status" value="1"/>
</dbReference>
<evidence type="ECO:0000256" key="3">
    <source>
        <dbReference type="ARBA" id="ARBA00022692"/>
    </source>
</evidence>
<gene>
    <name evidence="7" type="ORF">V6U78_01195</name>
</gene>
<reference evidence="7 8" key="1">
    <citation type="submission" date="2024-02" db="EMBL/GenBank/DDBJ databases">
        <title>Marinospirillum sp. MEB 164 isolated from Lonar lake sediment.</title>
        <authorList>
            <person name="Joshi A."/>
            <person name="Thite S."/>
        </authorList>
    </citation>
    <scope>NUCLEOTIDE SEQUENCE [LARGE SCALE GENOMIC DNA]</scope>
    <source>
        <strain evidence="7 8">MEB164</strain>
    </source>
</reference>
<feature type="transmembrane region" description="Helical" evidence="6">
    <location>
        <begin position="174"/>
        <end position="199"/>
    </location>
</feature>
<keyword evidence="3 6" id="KW-0812">Transmembrane</keyword>
<feature type="transmembrane region" description="Helical" evidence="6">
    <location>
        <begin position="6"/>
        <end position="39"/>
    </location>
</feature>
<dbReference type="RefSeq" id="WP_405336360.1">
    <property type="nucleotide sequence ID" value="NZ_JBANFI010000001.1"/>
</dbReference>
<name>A0ABW8PTQ0_9GAMM</name>
<comment type="similarity">
    <text evidence="2 6">Belongs to the 4-toluene sulfonate uptake permease (TSUP) (TC 2.A.102) family.</text>
</comment>
<protein>
    <recommendedName>
        <fullName evidence="6">Probable membrane transporter protein</fullName>
    </recommendedName>
</protein>
<organism evidence="7 8">
    <name type="scientific">Marinospirillum alkalitolerans</name>
    <dbReference type="NCBI Taxonomy" id="3123374"/>
    <lineage>
        <taxon>Bacteria</taxon>
        <taxon>Pseudomonadati</taxon>
        <taxon>Pseudomonadota</taxon>
        <taxon>Gammaproteobacteria</taxon>
        <taxon>Oceanospirillales</taxon>
        <taxon>Oceanospirillaceae</taxon>
        <taxon>Marinospirillum</taxon>
    </lineage>
</organism>
<feature type="transmembrane region" description="Helical" evidence="6">
    <location>
        <begin position="103"/>
        <end position="125"/>
    </location>
</feature>
<sequence length="263" mass="27621">MIFLIYLGLGAFAGLLAGLFGIGGGLIIVPVLVVAFTWLGFSTEILVHLAVGTSLATIIPTSISSTWSHHQKASVDWSIFSVLAPAILCGALLGAWTASLLSAALLQGVLGVFVLLVAAKMAFKLDPPAREQPVPPWVLLPAGGIIGWASAIFGIGGGTLSVPFLSWCRLNMRLAVGTSAALGLPIALFGALGNLWTGWQQPDLPAAASGFIYWPAFLGIVLMSVPFARLGARLAHYLPEARLKQLFALLLFCVGIKFLFFPA</sequence>